<protein>
    <submittedName>
        <fullName evidence="1">T9SS type A sorting domain-containing protein</fullName>
    </submittedName>
</protein>
<dbReference type="InterPro" id="IPR043504">
    <property type="entry name" value="Peptidase_S1_PA_chymotrypsin"/>
</dbReference>
<name>A0A6M5YDZ5_9BACT</name>
<dbReference type="AlphaFoldDB" id="A0A6M5YDZ5"/>
<dbReference type="Proteomes" id="UP000502756">
    <property type="component" value="Chromosome"/>
</dbReference>
<dbReference type="InterPro" id="IPR026444">
    <property type="entry name" value="Secre_tail"/>
</dbReference>
<accession>A0A6M5YDZ5</accession>
<keyword evidence="2" id="KW-1185">Reference proteome</keyword>
<dbReference type="NCBIfam" id="TIGR04183">
    <property type="entry name" value="Por_Secre_tail"/>
    <property type="match status" value="1"/>
</dbReference>
<dbReference type="Gene3D" id="2.40.10.10">
    <property type="entry name" value="Trypsin-like serine proteases"/>
    <property type="match status" value="1"/>
</dbReference>
<dbReference type="InterPro" id="IPR025667">
    <property type="entry name" value="SprB_repeat"/>
</dbReference>
<gene>
    <name evidence="1" type="ORF">HNV11_07105</name>
</gene>
<dbReference type="Gene3D" id="2.60.40.740">
    <property type="match status" value="1"/>
</dbReference>
<sequence length="634" mass="65259">MTITNTITPASCSGTGNGQIVVAVAGGTGNKQYQLNEQAFQTSNVFSNLRPGTYTVGVKDALGCVAQNSAEVKQPNSIALAFKAVSPKCVGGADGGLIVTATGGNGTYQYQLNGGTPQVSDTFFDLKSGSYTVTVTDRLGCAASQSVAIGAPNALDIRPVITPTRCVGSADGSVNVVAAGGAGSYQYQLGAGAFQTGTLFTGLAASTYEFTVKDANGCLGKQTATVPQPAPLNLTATSTPVNCFGANSGSITVTPSGGTGTMSYQLTISKTSQTSNVFRNIAIGDYTVVATDANGCTALAPVTVGKSEPLTVRAAPIPATCCVCPTGGAILATGGGTGTGRLFQLSGQPFQASNQFGGLKPGTYRFRVSDEAGCLDSVTTVITDASAMSLTAGRIKDIACAGGSDGEAAVQLTGGTKPFTFFWQTERKDTLRARTPTQTGLSEGTYTVSVVDSNRCTAATAFVTVRTLNPLPPKPVIAQVSNMLSVTEVTGIQWYVRGDTGVTRPIPNATFSTLTPVASGRYYVIVTQNGCASPPSDPVSFVLTALPEPGTTLSVRVVPNPVTDRLRLEMEQAGRQAVQVQLIDASGRSVFRQQIPPFTGQLQTEWPLAGIPPGLYLLKAEAGSRQAILRVLVQ</sequence>
<dbReference type="KEGG" id="stae:HNV11_07105"/>
<evidence type="ECO:0000313" key="2">
    <source>
        <dbReference type="Proteomes" id="UP000502756"/>
    </source>
</evidence>
<proteinExistence type="predicted"/>
<dbReference type="Pfam" id="PF13573">
    <property type="entry name" value="SprB"/>
    <property type="match status" value="5"/>
</dbReference>
<evidence type="ECO:0000313" key="1">
    <source>
        <dbReference type="EMBL" id="QJW92247.1"/>
    </source>
</evidence>
<organism evidence="1 2">
    <name type="scientific">Spirosoma taeanense</name>
    <dbReference type="NCBI Taxonomy" id="2735870"/>
    <lineage>
        <taxon>Bacteria</taxon>
        <taxon>Pseudomonadati</taxon>
        <taxon>Bacteroidota</taxon>
        <taxon>Cytophagia</taxon>
        <taxon>Cytophagales</taxon>
        <taxon>Cytophagaceae</taxon>
        <taxon>Spirosoma</taxon>
    </lineage>
</organism>
<dbReference type="EMBL" id="CP053435">
    <property type="protein sequence ID" value="QJW92247.1"/>
    <property type="molecule type" value="Genomic_DNA"/>
</dbReference>
<reference evidence="1 2" key="1">
    <citation type="submission" date="2020-05" db="EMBL/GenBank/DDBJ databases">
        <title>Genome sequencing of Spirosoma sp. TS118.</title>
        <authorList>
            <person name="Lee J.-H."/>
            <person name="Jeong S."/>
            <person name="Zhao L."/>
            <person name="Jung J.-H."/>
            <person name="Kim M.-K."/>
            <person name="Lim S."/>
        </authorList>
    </citation>
    <scope>NUCLEOTIDE SEQUENCE [LARGE SCALE GENOMIC DNA]</scope>
    <source>
        <strain evidence="1 2">TS118</strain>
    </source>
</reference>